<evidence type="ECO:0000313" key="3">
    <source>
        <dbReference type="Proteomes" id="UP000254866"/>
    </source>
</evidence>
<sequence length="312" mass="35415">MGYKATLDKTTDEIIVWDGDEIIQKEPLTSELFQNLTDDNVCHSELHVYRYLKLMDREEDDEIDGHSPNEISFDVVMDEYKIVSLEDMEKSFRENQQRWLKSDEHDKLVKCLKKVKAQVPITNVMGLATGSLHPSGVNEERMGKAPAFQIAALLTISEVLGGGNPLPVTVQDPGYSRFDTEFLTTRLNFKVVDDPEIFPLINSESIVLNIGSWYMIPYWISQGEWPMSMITDLPERGSDSLFPPACKWKYSPMAKEYVSLDIGGPAHVYRIDPDDEDMMWLSPPQGDDEAAWCDDTHLWVKSPDSTGMAVAE</sequence>
<gene>
    <name evidence="2" type="ORF">BP5553_08226</name>
</gene>
<name>A0A370TG30_9HELO</name>
<organism evidence="2 3">
    <name type="scientific">Venustampulla echinocandica</name>
    <dbReference type="NCBI Taxonomy" id="2656787"/>
    <lineage>
        <taxon>Eukaryota</taxon>
        <taxon>Fungi</taxon>
        <taxon>Dikarya</taxon>
        <taxon>Ascomycota</taxon>
        <taxon>Pezizomycotina</taxon>
        <taxon>Leotiomycetes</taxon>
        <taxon>Helotiales</taxon>
        <taxon>Pleuroascaceae</taxon>
        <taxon>Venustampulla</taxon>
    </lineage>
</organism>
<keyword evidence="3" id="KW-1185">Reference proteome</keyword>
<dbReference type="RefSeq" id="XP_031867140.1">
    <property type="nucleotide sequence ID" value="XM_032016849.1"/>
</dbReference>
<protein>
    <recommendedName>
        <fullName evidence="1">SRR1-like domain-containing protein</fullName>
    </recommendedName>
</protein>
<evidence type="ECO:0000259" key="1">
    <source>
        <dbReference type="Pfam" id="PF07985"/>
    </source>
</evidence>
<reference evidence="2 3" key="1">
    <citation type="journal article" date="2018" name="IMA Fungus">
        <title>IMA Genome-F 9: Draft genome sequence of Annulohypoxylon stygium, Aspergillus mulundensis, Berkeleyomyces basicola (syn. Thielaviopsis basicola), Ceratocystis smalleyi, two Cercospora beticola strains, Coleophoma cylindrospora, Fusarium fracticaudum, Phialophora cf. hyalina, and Morchella septimelata.</title>
        <authorList>
            <person name="Wingfield B.D."/>
            <person name="Bills G.F."/>
            <person name="Dong Y."/>
            <person name="Huang W."/>
            <person name="Nel W.J."/>
            <person name="Swalarsk-Parry B.S."/>
            <person name="Vaghefi N."/>
            <person name="Wilken P.M."/>
            <person name="An Z."/>
            <person name="de Beer Z.W."/>
            <person name="De Vos L."/>
            <person name="Chen L."/>
            <person name="Duong T.A."/>
            <person name="Gao Y."/>
            <person name="Hammerbacher A."/>
            <person name="Kikkert J.R."/>
            <person name="Li Y."/>
            <person name="Li H."/>
            <person name="Li K."/>
            <person name="Li Q."/>
            <person name="Liu X."/>
            <person name="Ma X."/>
            <person name="Naidoo K."/>
            <person name="Pethybridge S.J."/>
            <person name="Sun J."/>
            <person name="Steenkamp E.T."/>
            <person name="van der Nest M.A."/>
            <person name="van Wyk S."/>
            <person name="Wingfield M.J."/>
            <person name="Xiong C."/>
            <person name="Yue Q."/>
            <person name="Zhang X."/>
        </authorList>
    </citation>
    <scope>NUCLEOTIDE SEQUENCE [LARGE SCALE GENOMIC DNA]</scope>
    <source>
        <strain evidence="2 3">BP 5553</strain>
    </source>
</reference>
<dbReference type="OrthoDB" id="3564968at2759"/>
<dbReference type="Pfam" id="PF07985">
    <property type="entry name" value="SRR1"/>
    <property type="match status" value="1"/>
</dbReference>
<dbReference type="PANTHER" id="PTHR42080:SF1">
    <property type="entry name" value="SRR1-LIKE DOMAIN-CONTAINING PROTEIN"/>
    <property type="match status" value="1"/>
</dbReference>
<dbReference type="EMBL" id="NPIC01000008">
    <property type="protein sequence ID" value="RDL33858.1"/>
    <property type="molecule type" value="Genomic_DNA"/>
</dbReference>
<feature type="domain" description="SRR1-like" evidence="1">
    <location>
        <begin position="110"/>
        <end position="207"/>
    </location>
</feature>
<evidence type="ECO:0000313" key="2">
    <source>
        <dbReference type="EMBL" id="RDL33858.1"/>
    </source>
</evidence>
<dbReference type="AlphaFoldDB" id="A0A370TG30"/>
<dbReference type="GeneID" id="43601075"/>
<dbReference type="Proteomes" id="UP000254866">
    <property type="component" value="Unassembled WGS sequence"/>
</dbReference>
<dbReference type="InterPro" id="IPR012942">
    <property type="entry name" value="SRR1-like"/>
</dbReference>
<proteinExistence type="predicted"/>
<comment type="caution">
    <text evidence="2">The sequence shown here is derived from an EMBL/GenBank/DDBJ whole genome shotgun (WGS) entry which is preliminary data.</text>
</comment>
<accession>A0A370TG30</accession>
<dbReference type="PANTHER" id="PTHR42080">
    <property type="entry name" value="SRR1 DOMAIN-CONTAINING PROTEIN"/>
    <property type="match status" value="1"/>
</dbReference>